<organism evidence="2 3">
    <name type="scientific">Marasmius tenuissimus</name>
    <dbReference type="NCBI Taxonomy" id="585030"/>
    <lineage>
        <taxon>Eukaryota</taxon>
        <taxon>Fungi</taxon>
        <taxon>Dikarya</taxon>
        <taxon>Basidiomycota</taxon>
        <taxon>Agaricomycotina</taxon>
        <taxon>Agaricomycetes</taxon>
        <taxon>Agaricomycetidae</taxon>
        <taxon>Agaricales</taxon>
        <taxon>Marasmiineae</taxon>
        <taxon>Marasmiaceae</taxon>
        <taxon>Marasmius</taxon>
    </lineage>
</organism>
<gene>
    <name evidence="2" type="ORF">AAF712_015192</name>
</gene>
<reference evidence="2 3" key="1">
    <citation type="submission" date="2024-05" db="EMBL/GenBank/DDBJ databases">
        <title>A draft genome resource for the thread blight pathogen Marasmius tenuissimus strain MS-2.</title>
        <authorList>
            <person name="Yulfo-Soto G.E."/>
            <person name="Baruah I.K."/>
            <person name="Amoako-Attah I."/>
            <person name="Bukari Y."/>
            <person name="Meinhardt L.W."/>
            <person name="Bailey B.A."/>
            <person name="Cohen S.P."/>
        </authorList>
    </citation>
    <scope>NUCLEOTIDE SEQUENCE [LARGE SCALE GENOMIC DNA]</scope>
    <source>
        <strain evidence="2 3">MS-2</strain>
    </source>
</reference>
<feature type="compositionally biased region" description="Low complexity" evidence="1">
    <location>
        <begin position="219"/>
        <end position="239"/>
    </location>
</feature>
<dbReference type="EMBL" id="JBBXMP010000358">
    <property type="protein sequence ID" value="KAL0058150.1"/>
    <property type="molecule type" value="Genomic_DNA"/>
</dbReference>
<protein>
    <submittedName>
        <fullName evidence="2">Uncharacterized protein</fullName>
    </submittedName>
</protein>
<evidence type="ECO:0000256" key="1">
    <source>
        <dbReference type="SAM" id="MobiDB-lite"/>
    </source>
</evidence>
<comment type="caution">
    <text evidence="2">The sequence shown here is derived from an EMBL/GenBank/DDBJ whole genome shotgun (WGS) entry which is preliminary data.</text>
</comment>
<feature type="compositionally biased region" description="Pro residues" evidence="1">
    <location>
        <begin position="206"/>
        <end position="218"/>
    </location>
</feature>
<sequence length="256" mass="28253">MPVESKLQYLSGHGKNDSCCRRPHRSVIEYFDEASGCYIRIPALAVNFYAKYNEDLRHTKSLPDWCTDSGYYSFARMFNRCVASHKFAVPVPVPEDRTCTTFENLEYPSPPAHKLSVELHQCMDNESVLPGYVSVLKSESLREKAERKAQRGLTGHAAGGFASYVDKAMRARQQKKDQVEILYKPSSQPSALTSSKKKPKGWKNPTAPPTSTPIPAPSSKPANTPAPAAVPAAKPSSSSEDFKKILAKNTMDEAQG</sequence>
<evidence type="ECO:0000313" key="3">
    <source>
        <dbReference type="Proteomes" id="UP001437256"/>
    </source>
</evidence>
<keyword evidence="3" id="KW-1185">Reference proteome</keyword>
<dbReference type="Proteomes" id="UP001437256">
    <property type="component" value="Unassembled WGS sequence"/>
</dbReference>
<accession>A0ABR2Z9X1</accession>
<proteinExistence type="predicted"/>
<evidence type="ECO:0000313" key="2">
    <source>
        <dbReference type="EMBL" id="KAL0058150.1"/>
    </source>
</evidence>
<feature type="compositionally biased region" description="Polar residues" evidence="1">
    <location>
        <begin position="185"/>
        <end position="194"/>
    </location>
</feature>
<name>A0ABR2Z9X1_9AGAR</name>
<feature type="region of interest" description="Disordered" evidence="1">
    <location>
        <begin position="176"/>
        <end position="256"/>
    </location>
</feature>